<dbReference type="Proteomes" id="UP000595373">
    <property type="component" value="Chromosome"/>
</dbReference>
<dbReference type="PROSITE" id="PS01156">
    <property type="entry name" value="TONB_DEPENDENT_REC_2"/>
    <property type="match status" value="1"/>
</dbReference>
<feature type="domain" description="TonB-dependent receptor plug" evidence="17">
    <location>
        <begin position="63"/>
        <end position="173"/>
    </location>
</feature>
<dbReference type="Gene3D" id="2.170.130.10">
    <property type="entry name" value="TonB-dependent receptor, plug domain"/>
    <property type="match status" value="1"/>
</dbReference>
<evidence type="ECO:0000256" key="15">
    <source>
        <dbReference type="SAM" id="Coils"/>
    </source>
</evidence>
<sequence>MFEIHAPHKIKLSIVATMVLSVYGSLPPPSQAQTNSTITELGEIKVVSDLDDQDIQQKKVGETIKSAKQLKRQQVQDARDLVRYETGITVVEKGRFGTSGYAMRGVDENRVAITIDGLHQAETLSSQGFKELFEGYGNFNNTRNSAEVETLKQVQLAKGANSIKVGSGALGGAVIFKTKDARDFLTEKDWYVSYKKGYNSADRQHIDSMTLAGRYKWFDALLVKTKRNGHELQNYGYNHFDATVQGKRREKADPYHKHLDSTLLKLSFQPTENHRFTVAADLYDSRSKGADLSYTLKATGLQKSNDPPELEYRHNDDQVKRTNYAFSYENYSSNPLWDTMKFTYSEQKIKTRARNEDYCDGNDKCIGSLNPLGIKYDKNNELVDKDGNPITYKYSNQQRTYYEYISQDVFDTWNEKIPDDIKEKYEKLRVLKDVPTNVTSCYKDKSSQHPDKCRISIYAKTITEQLISNGQIYSDLTLEENNNWIKKHQTNVPLLLSCDGINCDSTDKDAEGDSTITVIDKDNKPQRLGFKVDKERNLAILKSGGSGLDSHRLILPSTLGFNQNLWTDRSLNTNTKQFNLDFTKYLALGKTDHNISYGGSLSKSQKEMVNQSGDSAINVKWWALYPENCKTSYSSLCGKSNIFSFLVPVKATSRALYFADDFKLNDRISFELGYRYDQIKYQPSYTAGVTPKIPDDIVGGFAHDFKDPYPLKPEVALPEKLPEPKIWEYGYNNVDKYKDSHRKYMASVAAYDNAVAQNKKIAEENKLIREKNKLARHQANIDAFVKEKNFSAHSYSFGVNTDPFDFMRLQFKHSKGFRAPTSDEIYFAFKMGDFNPNYGDTLHVVPNIQLKPELAKTNQIALTFYKDFGFITLNYFETKYKNFIDFARTIGYHQNSNGGKTPYEIRQNINRESAKSSGIEINARLNLSVLHKALSEFDVSYKFSKQKGQVKVKEYLDPANPNEFINVTAPMNAIQPETSIYGLSYHNKNDKFGVDLYVTRVAAKKASDTYNDAWRGTQIEEKRINPENIGNTNVTTDSSIRWRSDAYTLVDVIAYAKPIKNLLLQFGVYNLTNRKYVTWDSARSIRQFGTSNKIDYVSGKGFNRFNAPGRNFKLSAELTF</sequence>
<dbReference type="GO" id="GO:0044718">
    <property type="term" value="P:siderophore transmembrane transport"/>
    <property type="evidence" value="ECO:0007669"/>
    <property type="project" value="TreeGrafter"/>
</dbReference>
<keyword evidence="11 12" id="KW-0998">Cell outer membrane</keyword>
<evidence type="ECO:0000256" key="10">
    <source>
        <dbReference type="ARBA" id="ARBA00023170"/>
    </source>
</evidence>
<evidence type="ECO:0000256" key="14">
    <source>
        <dbReference type="RuleBase" id="RU003357"/>
    </source>
</evidence>
<dbReference type="PANTHER" id="PTHR30069:SF29">
    <property type="entry name" value="HEMOGLOBIN AND HEMOGLOBIN-HAPTOGLOBIN-BINDING PROTEIN 1-RELATED"/>
    <property type="match status" value="1"/>
</dbReference>
<evidence type="ECO:0000313" key="18">
    <source>
        <dbReference type="EMBL" id="QQF81684.1"/>
    </source>
</evidence>
<evidence type="ECO:0000256" key="13">
    <source>
        <dbReference type="PROSITE-ProRule" id="PRU10144"/>
    </source>
</evidence>
<evidence type="ECO:0000256" key="4">
    <source>
        <dbReference type="ARBA" id="ARBA00022452"/>
    </source>
</evidence>
<keyword evidence="7" id="KW-0677">Repeat</keyword>
<dbReference type="InterPro" id="IPR036942">
    <property type="entry name" value="Beta-barrel_TonB_sf"/>
</dbReference>
<evidence type="ECO:0000259" key="17">
    <source>
        <dbReference type="Pfam" id="PF07715"/>
    </source>
</evidence>
<dbReference type="InterPro" id="IPR039426">
    <property type="entry name" value="TonB-dep_rcpt-like"/>
</dbReference>
<keyword evidence="9 12" id="KW-0472">Membrane</keyword>
<evidence type="ECO:0000256" key="12">
    <source>
        <dbReference type="PROSITE-ProRule" id="PRU01360"/>
    </source>
</evidence>
<keyword evidence="15" id="KW-0175">Coiled coil</keyword>
<evidence type="ECO:0000313" key="19">
    <source>
        <dbReference type="Proteomes" id="UP000595373"/>
    </source>
</evidence>
<feature type="coiled-coil region" evidence="15">
    <location>
        <begin position="760"/>
        <end position="787"/>
    </location>
</feature>
<keyword evidence="8 14" id="KW-0798">TonB box</keyword>
<name>A0A9Q6YZ39_HISSO</name>
<feature type="short sequence motif" description="TonB C-terminal box" evidence="13">
    <location>
        <begin position="1103"/>
        <end position="1120"/>
    </location>
</feature>
<evidence type="ECO:0000256" key="5">
    <source>
        <dbReference type="ARBA" id="ARBA00022692"/>
    </source>
</evidence>
<feature type="domain" description="TonB-dependent receptor-like beta-barrel" evidence="16">
    <location>
        <begin position="786"/>
        <end position="1071"/>
    </location>
</feature>
<keyword evidence="4 12" id="KW-1134">Transmembrane beta strand</keyword>
<gene>
    <name evidence="18" type="ORF">JFL49_06215</name>
</gene>
<dbReference type="InterPro" id="IPR000531">
    <property type="entry name" value="Beta-barrel_TonB"/>
</dbReference>
<keyword evidence="10 18" id="KW-0675">Receptor</keyword>
<dbReference type="OrthoDB" id="9764669at2"/>
<keyword evidence="6" id="KW-0732">Signal</keyword>
<dbReference type="RefSeq" id="WP_135026458.1">
    <property type="nucleotide sequence ID" value="NZ_CP042985.1"/>
</dbReference>
<keyword evidence="5 12" id="KW-0812">Transmembrane</keyword>
<dbReference type="Gene3D" id="2.40.170.20">
    <property type="entry name" value="TonB-dependent receptor, beta-barrel domain"/>
    <property type="match status" value="2"/>
</dbReference>
<evidence type="ECO:0000256" key="9">
    <source>
        <dbReference type="ARBA" id="ARBA00023136"/>
    </source>
</evidence>
<accession>A0A9Q6YZ39</accession>
<evidence type="ECO:0000256" key="8">
    <source>
        <dbReference type="ARBA" id="ARBA00023077"/>
    </source>
</evidence>
<organism evidence="18 19">
    <name type="scientific">Histophilus somni</name>
    <name type="common">Haemophilus somnus</name>
    <dbReference type="NCBI Taxonomy" id="731"/>
    <lineage>
        <taxon>Bacteria</taxon>
        <taxon>Pseudomonadati</taxon>
        <taxon>Pseudomonadota</taxon>
        <taxon>Gammaproteobacteria</taxon>
        <taxon>Pasteurellales</taxon>
        <taxon>Pasteurellaceae</taxon>
        <taxon>Histophilus</taxon>
    </lineage>
</organism>
<evidence type="ECO:0000259" key="16">
    <source>
        <dbReference type="Pfam" id="PF00593"/>
    </source>
</evidence>
<keyword evidence="3 12" id="KW-0813">Transport</keyword>
<dbReference type="InterPro" id="IPR012910">
    <property type="entry name" value="Plug_dom"/>
</dbReference>
<dbReference type="SUPFAM" id="SSF56935">
    <property type="entry name" value="Porins"/>
    <property type="match status" value="1"/>
</dbReference>
<dbReference type="EMBL" id="CP066558">
    <property type="protein sequence ID" value="QQF81684.1"/>
    <property type="molecule type" value="Genomic_DNA"/>
</dbReference>
<keyword evidence="19" id="KW-1185">Reference proteome</keyword>
<evidence type="ECO:0000256" key="1">
    <source>
        <dbReference type="ARBA" id="ARBA00004571"/>
    </source>
</evidence>
<dbReference type="Pfam" id="PF07715">
    <property type="entry name" value="Plug"/>
    <property type="match status" value="1"/>
</dbReference>
<protein>
    <submittedName>
        <fullName evidence="18">TonB-dependent receptor</fullName>
    </submittedName>
</protein>
<comment type="similarity">
    <text evidence="2">Belongs to the TonB-dependent receptor family. Hemoglobin/haptoglobin binding protein subfamily.</text>
</comment>
<evidence type="ECO:0000256" key="11">
    <source>
        <dbReference type="ARBA" id="ARBA00023237"/>
    </source>
</evidence>
<dbReference type="GO" id="GO:0009279">
    <property type="term" value="C:cell outer membrane"/>
    <property type="evidence" value="ECO:0007669"/>
    <property type="project" value="UniProtKB-SubCell"/>
</dbReference>
<dbReference type="PROSITE" id="PS52016">
    <property type="entry name" value="TONB_DEPENDENT_REC_3"/>
    <property type="match status" value="1"/>
</dbReference>
<dbReference type="GO" id="GO:0015344">
    <property type="term" value="F:siderophore uptake transmembrane transporter activity"/>
    <property type="evidence" value="ECO:0007669"/>
    <property type="project" value="TreeGrafter"/>
</dbReference>
<evidence type="ECO:0000256" key="7">
    <source>
        <dbReference type="ARBA" id="ARBA00022737"/>
    </source>
</evidence>
<reference evidence="18 19" key="1">
    <citation type="submission" date="2020-12" db="EMBL/GenBank/DDBJ databases">
        <title>ASc-MMNZ-VFA-070.</title>
        <authorList>
            <person name="Schryvers A."/>
            <person name="Mostafa Nazari M."/>
            <person name="Farshchi Andisi V."/>
            <person name="Timsit E."/>
            <person name="Walter Morck D."/>
        </authorList>
    </citation>
    <scope>NUCLEOTIDE SEQUENCE [LARGE SCALE GENOMIC DNA]</scope>
    <source>
        <strain evidence="18 19">ASc-MMNZ-VFA-070</strain>
    </source>
</reference>
<dbReference type="PANTHER" id="PTHR30069">
    <property type="entry name" value="TONB-DEPENDENT OUTER MEMBRANE RECEPTOR"/>
    <property type="match status" value="1"/>
</dbReference>
<dbReference type="InterPro" id="IPR037066">
    <property type="entry name" value="Plug_dom_sf"/>
</dbReference>
<dbReference type="AlphaFoldDB" id="A0A9Q6YZ39"/>
<proteinExistence type="inferred from homology"/>
<dbReference type="InterPro" id="IPR010917">
    <property type="entry name" value="TonB_rcpt_CS"/>
</dbReference>
<evidence type="ECO:0000256" key="6">
    <source>
        <dbReference type="ARBA" id="ARBA00022729"/>
    </source>
</evidence>
<evidence type="ECO:0000256" key="3">
    <source>
        <dbReference type="ARBA" id="ARBA00022448"/>
    </source>
</evidence>
<evidence type="ECO:0000256" key="2">
    <source>
        <dbReference type="ARBA" id="ARBA00008143"/>
    </source>
</evidence>
<comment type="subcellular location">
    <subcellularLocation>
        <location evidence="1 12">Cell outer membrane</location>
        <topology evidence="1 12">Multi-pass membrane protein</topology>
    </subcellularLocation>
</comment>
<dbReference type="Pfam" id="PF00593">
    <property type="entry name" value="TonB_dep_Rec_b-barrel"/>
    <property type="match status" value="1"/>
</dbReference>